<dbReference type="PANTHER" id="PTHR30537:SF5">
    <property type="entry name" value="HTH-TYPE TRANSCRIPTIONAL ACTIVATOR TTDR-RELATED"/>
    <property type="match status" value="1"/>
</dbReference>
<dbReference type="AlphaFoldDB" id="A0A378LKH2"/>
<proteinExistence type="inferred from homology"/>
<evidence type="ECO:0000256" key="4">
    <source>
        <dbReference type="ARBA" id="ARBA00023163"/>
    </source>
</evidence>
<sequence length="312" mass="35347">MNLLSCLKGFIAAVDCKSFSKAAQNLYISPSKLSKQITWLEDELKTTLFRRSTTGLIVTESGQRLYREVLRLFEQLEAVKEIATPKQSELEGPIKLYLTVTPAIPYLTALSIEFMQKYPKIEMEIIVGSDSKELLSSTFDLAISFDDVKHEKLICKKLFAIHRDVFASPVYMSQCGFPKTIEQLQKHNCLINTLYGLQNKWVFNKKIVHVSGNFKSNNASVLKQAAIAGMGLLWAPYFSVCEEIKNGTLIQVLPQETSPEINLYAIYPMYLANEYKINLLVNFFCEKALSAKITSSFVVNNDLNSNFFSSER</sequence>
<dbReference type="PANTHER" id="PTHR30537">
    <property type="entry name" value="HTH-TYPE TRANSCRIPTIONAL REGULATOR"/>
    <property type="match status" value="1"/>
</dbReference>
<keyword evidence="8" id="KW-1185">Reference proteome</keyword>
<dbReference type="Pfam" id="PF00126">
    <property type="entry name" value="HTH_1"/>
    <property type="match status" value="1"/>
</dbReference>
<dbReference type="EMBL" id="LNYZ01000005">
    <property type="protein sequence ID" value="KTD79544.1"/>
    <property type="molecule type" value="Genomic_DNA"/>
</dbReference>
<dbReference type="EMBL" id="UGOY01000001">
    <property type="protein sequence ID" value="STY24571.1"/>
    <property type="molecule type" value="Genomic_DNA"/>
</dbReference>
<dbReference type="Proteomes" id="UP000255110">
    <property type="component" value="Unassembled WGS sequence"/>
</dbReference>
<gene>
    <name evidence="7" type="primary">lysR_2</name>
    <name evidence="6" type="ORF">Lstg_0760</name>
    <name evidence="7" type="ORF">NCTC11991_03200</name>
</gene>
<evidence type="ECO:0000256" key="3">
    <source>
        <dbReference type="ARBA" id="ARBA00023125"/>
    </source>
</evidence>
<protein>
    <submittedName>
        <fullName evidence="6 7">Transcriptional regulator</fullName>
    </submittedName>
</protein>
<keyword evidence="4" id="KW-0804">Transcription</keyword>
<reference evidence="6 8" key="1">
    <citation type="submission" date="2015-11" db="EMBL/GenBank/DDBJ databases">
        <title>Genomic analysis of 38 Legionella species identifies large and diverse effector repertoires.</title>
        <authorList>
            <person name="Burstein D."/>
            <person name="Amaro F."/>
            <person name="Zusman T."/>
            <person name="Lifshitz Z."/>
            <person name="Cohen O."/>
            <person name="Gilbert J.A."/>
            <person name="Pupko T."/>
            <person name="Shuman H.A."/>
            <person name="Segal G."/>
        </authorList>
    </citation>
    <scope>NUCLEOTIDE SEQUENCE [LARGE SCALE GENOMIC DNA]</scope>
    <source>
        <strain evidence="6 8">SC-18-C9</strain>
    </source>
</reference>
<dbReference type="InterPro" id="IPR000847">
    <property type="entry name" value="LysR_HTH_N"/>
</dbReference>
<accession>A0A378LKH2</accession>
<organism evidence="7 9">
    <name type="scientific">Legionella steigerwaltii</name>
    <dbReference type="NCBI Taxonomy" id="460"/>
    <lineage>
        <taxon>Bacteria</taxon>
        <taxon>Pseudomonadati</taxon>
        <taxon>Pseudomonadota</taxon>
        <taxon>Gammaproteobacteria</taxon>
        <taxon>Legionellales</taxon>
        <taxon>Legionellaceae</taxon>
        <taxon>Legionella</taxon>
    </lineage>
</organism>
<feature type="domain" description="HTH lysR-type" evidence="5">
    <location>
        <begin position="1"/>
        <end position="59"/>
    </location>
</feature>
<dbReference type="Gene3D" id="1.10.10.10">
    <property type="entry name" value="Winged helix-like DNA-binding domain superfamily/Winged helix DNA-binding domain"/>
    <property type="match status" value="1"/>
</dbReference>
<evidence type="ECO:0000256" key="2">
    <source>
        <dbReference type="ARBA" id="ARBA00023015"/>
    </source>
</evidence>
<dbReference type="Gene3D" id="3.40.190.290">
    <property type="match status" value="1"/>
</dbReference>
<evidence type="ECO:0000313" key="9">
    <source>
        <dbReference type="Proteomes" id="UP000255110"/>
    </source>
</evidence>
<evidence type="ECO:0000259" key="5">
    <source>
        <dbReference type="PROSITE" id="PS50931"/>
    </source>
</evidence>
<dbReference type="CDD" id="cd08422">
    <property type="entry name" value="PBP2_CrgA_like"/>
    <property type="match status" value="1"/>
</dbReference>
<comment type="similarity">
    <text evidence="1">Belongs to the LysR transcriptional regulatory family.</text>
</comment>
<dbReference type="Pfam" id="PF03466">
    <property type="entry name" value="LysR_substrate"/>
    <property type="match status" value="1"/>
</dbReference>
<dbReference type="InterPro" id="IPR005119">
    <property type="entry name" value="LysR_subst-bd"/>
</dbReference>
<dbReference type="RefSeq" id="WP_058476341.1">
    <property type="nucleotide sequence ID" value="NZ_CAAAIO010000004.1"/>
</dbReference>
<keyword evidence="3" id="KW-0238">DNA-binding</keyword>
<keyword evidence="2" id="KW-0805">Transcription regulation</keyword>
<dbReference type="GO" id="GO:0003677">
    <property type="term" value="F:DNA binding"/>
    <property type="evidence" value="ECO:0007669"/>
    <property type="project" value="UniProtKB-KW"/>
</dbReference>
<name>A0A378LKH2_9GAMM</name>
<evidence type="ECO:0000313" key="8">
    <source>
        <dbReference type="Proteomes" id="UP000054820"/>
    </source>
</evidence>
<dbReference type="InterPro" id="IPR036390">
    <property type="entry name" value="WH_DNA-bd_sf"/>
</dbReference>
<evidence type="ECO:0000313" key="6">
    <source>
        <dbReference type="EMBL" id="KTD79544.1"/>
    </source>
</evidence>
<dbReference type="SUPFAM" id="SSF53850">
    <property type="entry name" value="Periplasmic binding protein-like II"/>
    <property type="match status" value="1"/>
</dbReference>
<reference evidence="7 9" key="2">
    <citation type="submission" date="2018-06" db="EMBL/GenBank/DDBJ databases">
        <authorList>
            <consortium name="Pathogen Informatics"/>
            <person name="Doyle S."/>
        </authorList>
    </citation>
    <scope>NUCLEOTIDE SEQUENCE [LARGE SCALE GENOMIC DNA]</scope>
    <source>
        <strain evidence="7 9">NCTC11991</strain>
    </source>
</reference>
<dbReference type="Proteomes" id="UP000054820">
    <property type="component" value="Unassembled WGS sequence"/>
</dbReference>
<dbReference type="STRING" id="460.Lstg_0760"/>
<dbReference type="SUPFAM" id="SSF46785">
    <property type="entry name" value="Winged helix' DNA-binding domain"/>
    <property type="match status" value="1"/>
</dbReference>
<dbReference type="InterPro" id="IPR058163">
    <property type="entry name" value="LysR-type_TF_proteobact-type"/>
</dbReference>
<dbReference type="PROSITE" id="PS50931">
    <property type="entry name" value="HTH_LYSR"/>
    <property type="match status" value="1"/>
</dbReference>
<evidence type="ECO:0000313" key="7">
    <source>
        <dbReference type="EMBL" id="STY24571.1"/>
    </source>
</evidence>
<dbReference type="InterPro" id="IPR036388">
    <property type="entry name" value="WH-like_DNA-bd_sf"/>
</dbReference>
<dbReference type="FunFam" id="1.10.10.10:FF:000001">
    <property type="entry name" value="LysR family transcriptional regulator"/>
    <property type="match status" value="1"/>
</dbReference>
<evidence type="ECO:0000256" key="1">
    <source>
        <dbReference type="ARBA" id="ARBA00009437"/>
    </source>
</evidence>
<dbReference type="OrthoDB" id="8885940at2"/>
<dbReference type="GO" id="GO:0003700">
    <property type="term" value="F:DNA-binding transcription factor activity"/>
    <property type="evidence" value="ECO:0007669"/>
    <property type="project" value="InterPro"/>
</dbReference>